<reference evidence="1 2" key="1">
    <citation type="journal article" date="2019" name="Nat. Microbiol.">
        <title>Mediterranean grassland soil C-N compound turnover is dependent on rainfall and depth, and is mediated by genomically divergent microorganisms.</title>
        <authorList>
            <person name="Diamond S."/>
            <person name="Andeer P.F."/>
            <person name="Li Z."/>
            <person name="Crits-Christoph A."/>
            <person name="Burstein D."/>
            <person name="Anantharaman K."/>
            <person name="Lane K.R."/>
            <person name="Thomas B.C."/>
            <person name="Pan C."/>
            <person name="Northen T.R."/>
            <person name="Banfield J.F."/>
        </authorList>
    </citation>
    <scope>NUCLEOTIDE SEQUENCE [LARGE SCALE GENOMIC DNA]</scope>
    <source>
        <strain evidence="1">WS_2</strain>
    </source>
</reference>
<name>A0A538T8D7_UNCEI</name>
<dbReference type="Proteomes" id="UP000317716">
    <property type="component" value="Unassembled WGS sequence"/>
</dbReference>
<organism evidence="1 2">
    <name type="scientific">Eiseniibacteriota bacterium</name>
    <dbReference type="NCBI Taxonomy" id="2212470"/>
    <lineage>
        <taxon>Bacteria</taxon>
        <taxon>Candidatus Eiseniibacteriota</taxon>
    </lineage>
</organism>
<evidence type="ECO:0000313" key="1">
    <source>
        <dbReference type="EMBL" id="TMQ59889.1"/>
    </source>
</evidence>
<evidence type="ECO:0000313" key="2">
    <source>
        <dbReference type="Proteomes" id="UP000317716"/>
    </source>
</evidence>
<proteinExistence type="predicted"/>
<accession>A0A538T8D7</accession>
<dbReference type="EMBL" id="VBOS01000033">
    <property type="protein sequence ID" value="TMQ59889.1"/>
    <property type="molecule type" value="Genomic_DNA"/>
</dbReference>
<gene>
    <name evidence="1" type="ORF">E6K72_01195</name>
</gene>
<protein>
    <submittedName>
        <fullName evidence="1">Uncharacterized protein</fullName>
    </submittedName>
</protein>
<dbReference type="AlphaFoldDB" id="A0A538T8D7"/>
<comment type="caution">
    <text evidence="1">The sequence shown here is derived from an EMBL/GenBank/DDBJ whole genome shotgun (WGS) entry which is preliminary data.</text>
</comment>
<sequence>MAATVSRIRRVALDLALVAFAVSRAGAVGGSAVRQRIAADAGSGVPLVAHVIVALCDNESQGIVPVPARLGNGQDPGSNL</sequence>